<evidence type="ECO:0000313" key="1">
    <source>
        <dbReference type="EMBL" id="KFM70394.1"/>
    </source>
</evidence>
<feature type="non-terminal residue" evidence="1">
    <location>
        <position position="86"/>
    </location>
</feature>
<keyword evidence="2" id="KW-1185">Reference proteome</keyword>
<organism evidence="1 2">
    <name type="scientific">Stegodyphus mimosarum</name>
    <name type="common">African social velvet spider</name>
    <dbReference type="NCBI Taxonomy" id="407821"/>
    <lineage>
        <taxon>Eukaryota</taxon>
        <taxon>Metazoa</taxon>
        <taxon>Ecdysozoa</taxon>
        <taxon>Arthropoda</taxon>
        <taxon>Chelicerata</taxon>
        <taxon>Arachnida</taxon>
        <taxon>Araneae</taxon>
        <taxon>Araneomorphae</taxon>
        <taxon>Entelegynae</taxon>
        <taxon>Eresoidea</taxon>
        <taxon>Eresidae</taxon>
        <taxon>Stegodyphus</taxon>
    </lineage>
</organism>
<accession>A0A087TZ55</accession>
<reference evidence="1 2" key="1">
    <citation type="submission" date="2013-11" db="EMBL/GenBank/DDBJ databases">
        <title>Genome sequencing of Stegodyphus mimosarum.</title>
        <authorList>
            <person name="Bechsgaard J."/>
        </authorList>
    </citation>
    <scope>NUCLEOTIDE SEQUENCE [LARGE SCALE GENOMIC DNA]</scope>
</reference>
<evidence type="ECO:0000313" key="2">
    <source>
        <dbReference type="Proteomes" id="UP000054359"/>
    </source>
</evidence>
<dbReference type="Proteomes" id="UP000054359">
    <property type="component" value="Unassembled WGS sequence"/>
</dbReference>
<proteinExistence type="predicted"/>
<protein>
    <submittedName>
        <fullName evidence="1">Uncharacterized protein</fullName>
    </submittedName>
</protein>
<dbReference type="EMBL" id="KK117408">
    <property type="protein sequence ID" value="KFM70394.1"/>
    <property type="molecule type" value="Genomic_DNA"/>
</dbReference>
<gene>
    <name evidence="1" type="ORF">X975_13507</name>
</gene>
<dbReference type="AlphaFoldDB" id="A0A087TZ55"/>
<dbReference type="OrthoDB" id="7958076at2759"/>
<dbReference type="OMA" id="CKCKVAF"/>
<sequence>MDTGIVRAMKCKCKVAFLKSMLNFLNNGKTIQKLFKYFNIKSAVWSFARSWEDVSPGSLKNTWHNLWPATIFHDEDDGREFEGFRI</sequence>
<name>A0A087TZ55_STEMI</name>